<evidence type="ECO:0000313" key="1">
    <source>
        <dbReference type="Proteomes" id="UP000050741"/>
    </source>
</evidence>
<keyword evidence="1" id="KW-1185">Reference proteome</keyword>
<evidence type="ECO:0000313" key="2">
    <source>
        <dbReference type="WBParaSite" id="GPLIN_001473500"/>
    </source>
</evidence>
<reference evidence="2" key="2">
    <citation type="submission" date="2016-06" db="UniProtKB">
        <authorList>
            <consortium name="WormBaseParasite"/>
        </authorList>
    </citation>
    <scope>IDENTIFICATION</scope>
</reference>
<protein>
    <submittedName>
        <fullName evidence="2">ATP-binding protein</fullName>
    </submittedName>
</protein>
<organism evidence="1 2">
    <name type="scientific">Globodera pallida</name>
    <name type="common">Potato cyst nematode worm</name>
    <name type="synonym">Heterodera pallida</name>
    <dbReference type="NCBI Taxonomy" id="36090"/>
    <lineage>
        <taxon>Eukaryota</taxon>
        <taxon>Metazoa</taxon>
        <taxon>Ecdysozoa</taxon>
        <taxon>Nematoda</taxon>
        <taxon>Chromadorea</taxon>
        <taxon>Rhabditida</taxon>
        <taxon>Tylenchina</taxon>
        <taxon>Tylenchomorpha</taxon>
        <taxon>Tylenchoidea</taxon>
        <taxon>Heteroderidae</taxon>
        <taxon>Heteroderinae</taxon>
        <taxon>Globodera</taxon>
    </lineage>
</organism>
<accession>A0A183CPC8</accession>
<sequence>MFCRAITPFFKPQNPQFSFFMLSGLDLIGQLDTVIDERRRKEVIDW</sequence>
<name>A0A183CPC8_GLOPA</name>
<dbReference type="Proteomes" id="UP000050741">
    <property type="component" value="Unassembled WGS sequence"/>
</dbReference>
<reference evidence="1" key="1">
    <citation type="submission" date="2014-05" db="EMBL/GenBank/DDBJ databases">
        <title>The genome and life-stage specific transcriptomes of Globodera pallida elucidate key aspects of plant parasitism by a cyst nematode.</title>
        <authorList>
            <person name="Cotton J.A."/>
            <person name="Lilley C.J."/>
            <person name="Jones L.M."/>
            <person name="Kikuchi T."/>
            <person name="Reid A.J."/>
            <person name="Thorpe P."/>
            <person name="Tsai I.J."/>
            <person name="Beasley H."/>
            <person name="Blok V."/>
            <person name="Cock P.J.A."/>
            <person name="Van den Akker S.E."/>
            <person name="Holroyd N."/>
            <person name="Hunt M."/>
            <person name="Mantelin S."/>
            <person name="Naghra H."/>
            <person name="Pain A."/>
            <person name="Palomares-Rius J.E."/>
            <person name="Zarowiecki M."/>
            <person name="Berriman M."/>
            <person name="Jones J.T."/>
            <person name="Urwin P.E."/>
        </authorList>
    </citation>
    <scope>NUCLEOTIDE SEQUENCE [LARGE SCALE GENOMIC DNA]</scope>
    <source>
        <strain evidence="1">Lindley</strain>
    </source>
</reference>
<dbReference type="AlphaFoldDB" id="A0A183CPC8"/>
<dbReference type="WBParaSite" id="GPLIN_001473500">
    <property type="protein sequence ID" value="GPLIN_001473500"/>
    <property type="gene ID" value="GPLIN_001473500"/>
</dbReference>
<proteinExistence type="predicted"/>